<feature type="compositionally biased region" description="Acidic residues" evidence="1">
    <location>
        <begin position="24"/>
        <end position="33"/>
    </location>
</feature>
<evidence type="ECO:0000256" key="1">
    <source>
        <dbReference type="SAM" id="MobiDB-lite"/>
    </source>
</evidence>
<dbReference type="HOGENOM" id="CLU_1669923_0_0_1"/>
<feature type="compositionally biased region" description="Polar residues" evidence="1">
    <location>
        <begin position="123"/>
        <end position="132"/>
    </location>
</feature>
<organism evidence="2 3">
    <name type="scientific">Ophiocordyceps sinensis (strain Co18 / CGMCC 3.14243)</name>
    <name type="common">Yarsagumba caterpillar fungus</name>
    <name type="synonym">Hirsutella sinensis</name>
    <dbReference type="NCBI Taxonomy" id="911162"/>
    <lineage>
        <taxon>Eukaryota</taxon>
        <taxon>Fungi</taxon>
        <taxon>Dikarya</taxon>
        <taxon>Ascomycota</taxon>
        <taxon>Pezizomycotina</taxon>
        <taxon>Sordariomycetes</taxon>
        <taxon>Hypocreomycetidae</taxon>
        <taxon>Hypocreales</taxon>
        <taxon>Ophiocordycipitaceae</taxon>
        <taxon>Ophiocordyceps</taxon>
    </lineage>
</organism>
<sequence length="158" mass="16441">MASVDGCVVRPLPNEEDGIKGTLDDLDDDFEGLEDAKEGSADDDFANISRDDFNPVFDSSPPASQSKSESTAFGNESSFDFVASNPAGGAAAAAGSNQQKAPDSHDWDAIFSGLDSPSAVSPGINNPSTSNDGNKDLRPQPPGRALTEQGEHDDPITQ</sequence>
<dbReference type="EMBL" id="KE656068">
    <property type="protein sequence ID" value="EQK97933.1"/>
    <property type="molecule type" value="Genomic_DNA"/>
</dbReference>
<dbReference type="AlphaFoldDB" id="T5A5Q4"/>
<feature type="compositionally biased region" description="Basic and acidic residues" evidence="1">
    <location>
        <begin position="149"/>
        <end position="158"/>
    </location>
</feature>
<evidence type="ECO:0000313" key="3">
    <source>
        <dbReference type="Proteomes" id="UP000019374"/>
    </source>
</evidence>
<protein>
    <submittedName>
        <fullName evidence="2">EF hand domain protein</fullName>
    </submittedName>
</protein>
<feature type="compositionally biased region" description="Low complexity" evidence="1">
    <location>
        <begin position="59"/>
        <end position="70"/>
    </location>
</feature>
<accession>T5A5Q4</accession>
<name>T5A5Q4_OPHSC</name>
<proteinExistence type="predicted"/>
<dbReference type="Proteomes" id="UP000019374">
    <property type="component" value="Unassembled WGS sequence"/>
</dbReference>
<feature type="region of interest" description="Disordered" evidence="1">
    <location>
        <begin position="1"/>
        <end position="158"/>
    </location>
</feature>
<gene>
    <name evidence="2" type="ORF">OCS_06356</name>
</gene>
<reference evidence="2 3" key="1">
    <citation type="journal article" date="2013" name="Chin. Sci. Bull.">
        <title>Genome survey uncovers the secrets of sex and lifestyle in caterpillar fungus.</title>
        <authorList>
            <person name="Hu X."/>
            <person name="Zhang Y."/>
            <person name="Xiao G."/>
            <person name="Zheng P."/>
            <person name="Xia Y."/>
            <person name="Zhang X."/>
            <person name="St Leger R.J."/>
            <person name="Liu X."/>
            <person name="Wang C."/>
        </authorList>
    </citation>
    <scope>NUCLEOTIDE SEQUENCE [LARGE SCALE GENOMIC DNA]</scope>
    <source>
        <strain evidence="3">Co18 / CGMCC 3.14243</strain>
        <tissue evidence="2">Fruit-body</tissue>
    </source>
</reference>
<dbReference type="eggNOG" id="KOG0998">
    <property type="taxonomic scope" value="Eukaryota"/>
</dbReference>
<evidence type="ECO:0000313" key="2">
    <source>
        <dbReference type="EMBL" id="EQK97933.1"/>
    </source>
</evidence>